<sequence>MASPNHTEPPFIGRSDELAVLEELANSGKPEMFVLYGRRRVGKTELLQRLCGGQHRAVYFQAAQVREKDSLRSFKEALRDGLGGDPLLDGIEFPDWPTALGFAAERAGDQRLILVIDEFPYLCDSSKGLPSQIQQFWDMKGKKSSIMLVLCGSQVSFMEKEVLAERSPLFGRRTGQRRLEPLRPTEAIDFFPNWSVRQAIMAYAIVGGMPAYLRRFTENRTITENVAAEILRPEGYLFDEVQFLLRSELTTPHTYNSILAAVARGVHRIGDIALHVGVDTPTAGKYLHVLRELRLVEREVPITDPDPLRSRKGRYRINDRFLAFHFRHLQPHLSLVHAGRGKRVLSEFVEPDFARLFDDARLDFILDHMQRDAAELVGEEMAEVGRHEGKFVRAVGRTVMDQTVAAIVVPEGSRSTAALQAELTHLRQVFGDEPIKLVYGITDRRERPLDVERVPEGELV</sequence>
<proteinExistence type="predicted"/>
<dbReference type="CDD" id="cd00090">
    <property type="entry name" value="HTH_ARSR"/>
    <property type="match status" value="1"/>
</dbReference>
<dbReference type="RefSeq" id="WP_145194605.1">
    <property type="nucleotide sequence ID" value="NZ_CP036434.1"/>
</dbReference>
<protein>
    <submittedName>
        <fullName evidence="2">Archaeal ATPase</fullName>
    </submittedName>
</protein>
<feature type="domain" description="ATPase" evidence="1">
    <location>
        <begin position="11"/>
        <end position="214"/>
    </location>
</feature>
<dbReference type="PANTHER" id="PTHR34704">
    <property type="entry name" value="ATPASE"/>
    <property type="match status" value="1"/>
</dbReference>
<name>A0A518EM79_9BACT</name>
<dbReference type="InterPro" id="IPR011579">
    <property type="entry name" value="ATPase_dom"/>
</dbReference>
<evidence type="ECO:0000313" key="3">
    <source>
        <dbReference type="Proteomes" id="UP000320390"/>
    </source>
</evidence>
<dbReference type="InterPro" id="IPR027417">
    <property type="entry name" value="P-loop_NTPase"/>
</dbReference>
<dbReference type="Pfam" id="PF01637">
    <property type="entry name" value="ATPase_2"/>
    <property type="match status" value="1"/>
</dbReference>
<reference evidence="2 3" key="1">
    <citation type="submission" date="2019-02" db="EMBL/GenBank/DDBJ databases">
        <title>Deep-cultivation of Planctomycetes and their phenomic and genomic characterization uncovers novel biology.</title>
        <authorList>
            <person name="Wiegand S."/>
            <person name="Jogler M."/>
            <person name="Boedeker C."/>
            <person name="Pinto D."/>
            <person name="Vollmers J."/>
            <person name="Rivas-Marin E."/>
            <person name="Kohn T."/>
            <person name="Peeters S.H."/>
            <person name="Heuer A."/>
            <person name="Rast P."/>
            <person name="Oberbeckmann S."/>
            <person name="Bunk B."/>
            <person name="Jeske O."/>
            <person name="Meyerdierks A."/>
            <person name="Storesund J.E."/>
            <person name="Kallscheuer N."/>
            <person name="Luecker S."/>
            <person name="Lage O.M."/>
            <person name="Pohl T."/>
            <person name="Merkel B.J."/>
            <person name="Hornburger P."/>
            <person name="Mueller R.-W."/>
            <person name="Bruemmer F."/>
            <person name="Labrenz M."/>
            <person name="Spormann A.M."/>
            <person name="Op den Camp H."/>
            <person name="Overmann J."/>
            <person name="Amann R."/>
            <person name="Jetten M.S.M."/>
            <person name="Mascher T."/>
            <person name="Medema M.H."/>
            <person name="Devos D.P."/>
            <person name="Kaster A.-K."/>
            <person name="Ovreas L."/>
            <person name="Rohde M."/>
            <person name="Galperin M.Y."/>
            <person name="Jogler C."/>
        </authorList>
    </citation>
    <scope>NUCLEOTIDE SEQUENCE [LARGE SCALE GENOMIC DNA]</scope>
    <source>
        <strain evidence="2 3">Poly30</strain>
    </source>
</reference>
<dbReference type="OrthoDB" id="9813134at2"/>
<dbReference type="GO" id="GO:0006355">
    <property type="term" value="P:regulation of DNA-templated transcription"/>
    <property type="evidence" value="ECO:0007669"/>
    <property type="project" value="UniProtKB-ARBA"/>
</dbReference>
<dbReference type="SUPFAM" id="SSF46785">
    <property type="entry name" value="Winged helix' DNA-binding domain"/>
    <property type="match status" value="1"/>
</dbReference>
<dbReference type="SUPFAM" id="SSF52540">
    <property type="entry name" value="P-loop containing nucleoside triphosphate hydrolases"/>
    <property type="match status" value="1"/>
</dbReference>
<evidence type="ECO:0000313" key="2">
    <source>
        <dbReference type="EMBL" id="QDV05186.1"/>
    </source>
</evidence>
<dbReference type="PANTHER" id="PTHR34704:SF1">
    <property type="entry name" value="ATPASE"/>
    <property type="match status" value="1"/>
</dbReference>
<dbReference type="Proteomes" id="UP000320390">
    <property type="component" value="Chromosome"/>
</dbReference>
<dbReference type="AlphaFoldDB" id="A0A518EM79"/>
<evidence type="ECO:0000259" key="1">
    <source>
        <dbReference type="Pfam" id="PF01637"/>
    </source>
</evidence>
<gene>
    <name evidence="2" type="ORF">Poly30_06820</name>
</gene>
<dbReference type="InterPro" id="IPR011991">
    <property type="entry name" value="ArsR-like_HTH"/>
</dbReference>
<accession>A0A518EM79</accession>
<dbReference type="InterPro" id="IPR036390">
    <property type="entry name" value="WH_DNA-bd_sf"/>
</dbReference>
<dbReference type="GO" id="GO:0005524">
    <property type="term" value="F:ATP binding"/>
    <property type="evidence" value="ECO:0007669"/>
    <property type="project" value="InterPro"/>
</dbReference>
<dbReference type="Gene3D" id="3.40.50.300">
    <property type="entry name" value="P-loop containing nucleotide triphosphate hydrolases"/>
    <property type="match status" value="1"/>
</dbReference>
<organism evidence="2 3">
    <name type="scientific">Saltatorellus ferox</name>
    <dbReference type="NCBI Taxonomy" id="2528018"/>
    <lineage>
        <taxon>Bacteria</taxon>
        <taxon>Pseudomonadati</taxon>
        <taxon>Planctomycetota</taxon>
        <taxon>Planctomycetia</taxon>
        <taxon>Planctomycetia incertae sedis</taxon>
        <taxon>Saltatorellus</taxon>
    </lineage>
</organism>
<keyword evidence="3" id="KW-1185">Reference proteome</keyword>
<dbReference type="EMBL" id="CP036434">
    <property type="protein sequence ID" value="QDV05186.1"/>
    <property type="molecule type" value="Genomic_DNA"/>
</dbReference>